<dbReference type="PIRSF" id="PIRSF006107">
    <property type="entry name" value="PhpActrans_proteobac"/>
    <property type="match status" value="1"/>
</dbReference>
<dbReference type="InterPro" id="IPR042113">
    <property type="entry name" value="P_AcTrfase_dom1"/>
</dbReference>
<sequence>MVKKAKTFFLVPVGSDAPLTSMGLGLVRALQRDGIKAGFVKPIAQRVGLGRSVFSTHFARTICHIDAPSPLPSAHMETLLRTGRMSQLMEEVVNIVEPTRNDNDVVIIEGLLPDGDRQFDARVNVEMARGLASELILVVNASRHTPSELVESIELTTQQFGDDLKPSDVVGILINRIPSGAEGEQFMSDFRRLYSAAPVLAAAPTEDRLNAPRLLDVATALNLRVEHAGNMSRSRVHEVVVAARAVENLIDRLRPGALVVAPNDRSDVMLATALSVLRGVPLAGLLLTCGHTISPKIEPLMQSARLAGLPILSSDGDTFDTSARIAAYRAHLGADDVERAEQVLDFVSEYVKTDRLRKKIGEPSELRMPPPAFRHRLVESARKANKRIVLPEGDEPRTLQAAAICHEKKIAHCVLIGDEDRIRDIAAAQGVELPADIEIVDPNKAKAKYIPPMVELRKAKGMTEPQAEKELEDTVVLGTMMLANGDVDGLVSGAVHTTANTIRPALQLIKTAPGSSIVSSVFFMLMPDQVLVYGDCAVNPDPTAEQLADIAIQSADSAKQFGIEPRIAMISYSTGSSGSGDDVEKVRQATALAKEKRPDLLIDGPMQYDAASVLSVGKQKAPDSQVAGRANVFIFPDLNTGNTTYKAVQRSANVVSVGPMLQGLRKPVNDLSRGALVDDIVYTIALTAIQADAE</sequence>
<evidence type="ECO:0000259" key="13">
    <source>
        <dbReference type="Pfam" id="PF01515"/>
    </source>
</evidence>
<dbReference type="Proteomes" id="UP001418637">
    <property type="component" value="Unassembled WGS sequence"/>
</dbReference>
<dbReference type="Pfam" id="PF13500">
    <property type="entry name" value="AAA_26"/>
    <property type="match status" value="1"/>
</dbReference>
<dbReference type="InterPro" id="IPR050500">
    <property type="entry name" value="Phos_Acetyltrans/Butyryltrans"/>
</dbReference>
<evidence type="ECO:0000256" key="12">
    <source>
        <dbReference type="PIRNR" id="PIRNR006107"/>
    </source>
</evidence>
<feature type="domain" description="DRTGG" evidence="14">
    <location>
        <begin position="216"/>
        <end position="326"/>
    </location>
</feature>
<comment type="subunit">
    <text evidence="5">Homohexamer.</text>
</comment>
<dbReference type="NCBIfam" id="NF004167">
    <property type="entry name" value="PRK05632.1"/>
    <property type="match status" value="1"/>
</dbReference>
<dbReference type="Gene3D" id="3.40.50.10950">
    <property type="match status" value="1"/>
</dbReference>
<dbReference type="GO" id="GO:0008959">
    <property type="term" value="F:phosphate acetyltransferase activity"/>
    <property type="evidence" value="ECO:0007669"/>
    <property type="project" value="UniProtKB-EC"/>
</dbReference>
<evidence type="ECO:0000256" key="7">
    <source>
        <dbReference type="ARBA" id="ARBA00021528"/>
    </source>
</evidence>
<evidence type="ECO:0000256" key="9">
    <source>
        <dbReference type="ARBA" id="ARBA00022679"/>
    </source>
</evidence>
<dbReference type="InterPro" id="IPR028979">
    <property type="entry name" value="Ser_kin/Pase_Hpr-like_N_sf"/>
</dbReference>
<dbReference type="EC" id="2.3.1.8" evidence="6 12"/>
<dbReference type="Gene3D" id="3.40.50.10750">
    <property type="entry name" value="Isocitrate/Isopropylmalate dehydrogenase-like"/>
    <property type="match status" value="1"/>
</dbReference>
<accession>A0ABV0BGP7</accession>
<evidence type="ECO:0000256" key="8">
    <source>
        <dbReference type="ARBA" id="ARBA00022490"/>
    </source>
</evidence>
<keyword evidence="8 12" id="KW-0963">Cytoplasm</keyword>
<dbReference type="RefSeq" id="WP_346336092.1">
    <property type="nucleotide sequence ID" value="NZ_JBBYXI010000001.1"/>
</dbReference>
<dbReference type="SUPFAM" id="SSF52540">
    <property type="entry name" value="P-loop containing nucleoside triphosphate hydrolases"/>
    <property type="match status" value="1"/>
</dbReference>
<dbReference type="NCBIfam" id="TIGR00651">
    <property type="entry name" value="pta"/>
    <property type="match status" value="1"/>
</dbReference>
<proteinExistence type="inferred from homology"/>
<dbReference type="Gene3D" id="3.40.1390.20">
    <property type="entry name" value="HprK N-terminal domain-like"/>
    <property type="match status" value="1"/>
</dbReference>
<comment type="pathway">
    <text evidence="2 12">Metabolic intermediate biosynthesis; acetyl-CoA biosynthesis; acetyl-CoA from acetate: step 2/2.</text>
</comment>
<comment type="similarity">
    <text evidence="3 12">In the C-terminal section; belongs to the phosphate acetyltransferase and butyryltransferase family.</text>
</comment>
<dbReference type="Pfam" id="PF07085">
    <property type="entry name" value="DRTGG"/>
    <property type="match status" value="1"/>
</dbReference>
<gene>
    <name evidence="15" type="primary">pta</name>
    <name evidence="15" type="ORF">WJT86_03495</name>
</gene>
<dbReference type="InterPro" id="IPR004614">
    <property type="entry name" value="P_AcTrfase"/>
</dbReference>
<evidence type="ECO:0000256" key="6">
    <source>
        <dbReference type="ARBA" id="ARBA00012707"/>
    </source>
</evidence>
<evidence type="ECO:0000256" key="4">
    <source>
        <dbReference type="ARBA" id="ARBA00009786"/>
    </source>
</evidence>
<comment type="catalytic activity">
    <reaction evidence="12">
        <text>acetyl-CoA + phosphate = acetyl phosphate + CoA</text>
        <dbReference type="Rhea" id="RHEA:19521"/>
        <dbReference type="ChEBI" id="CHEBI:22191"/>
        <dbReference type="ChEBI" id="CHEBI:43474"/>
        <dbReference type="ChEBI" id="CHEBI:57287"/>
        <dbReference type="ChEBI" id="CHEBI:57288"/>
        <dbReference type="EC" id="2.3.1.8"/>
    </reaction>
</comment>
<evidence type="ECO:0000256" key="3">
    <source>
        <dbReference type="ARBA" id="ARBA00008756"/>
    </source>
</evidence>
<dbReference type="InterPro" id="IPR042112">
    <property type="entry name" value="P_AcTrfase_dom2"/>
</dbReference>
<evidence type="ECO:0000256" key="2">
    <source>
        <dbReference type="ARBA" id="ARBA00004989"/>
    </source>
</evidence>
<comment type="subcellular location">
    <subcellularLocation>
        <location evidence="1 12">Cytoplasm</location>
    </subcellularLocation>
</comment>
<dbReference type="InterPro" id="IPR016475">
    <property type="entry name" value="P-Actrans_bac"/>
</dbReference>
<dbReference type="Pfam" id="PF01515">
    <property type="entry name" value="PTA_PTB"/>
    <property type="match status" value="1"/>
</dbReference>
<comment type="function">
    <text evidence="12">Involved in acetate metabolism.</text>
</comment>
<evidence type="ECO:0000256" key="5">
    <source>
        <dbReference type="ARBA" id="ARBA00011643"/>
    </source>
</evidence>
<reference evidence="15 16" key="1">
    <citation type="submission" date="2024-04" db="EMBL/GenBank/DDBJ databases">
        <title>A novel species isolated from cricket.</title>
        <authorList>
            <person name="Wang H.-C."/>
        </authorList>
    </citation>
    <scope>NUCLEOTIDE SEQUENCE [LARGE SCALE GENOMIC DNA]</scope>
    <source>
        <strain evidence="15 16">WL0021</strain>
    </source>
</reference>
<comment type="domain">
    <text evidence="12">The N-terminal region seems to be important for proper quaternary structure. The C-terminal region contains the substrate-binding site.</text>
</comment>
<organism evidence="15 16">
    <name type="scientific">Hohaiivirga grylli</name>
    <dbReference type="NCBI Taxonomy" id="3133970"/>
    <lineage>
        <taxon>Bacteria</taxon>
        <taxon>Pseudomonadati</taxon>
        <taxon>Pseudomonadota</taxon>
        <taxon>Alphaproteobacteria</taxon>
        <taxon>Hyphomicrobiales</taxon>
        <taxon>Methylobacteriaceae</taxon>
        <taxon>Hohaiivirga</taxon>
    </lineage>
</organism>
<evidence type="ECO:0000259" key="14">
    <source>
        <dbReference type="Pfam" id="PF07085"/>
    </source>
</evidence>
<dbReference type="SUPFAM" id="SSF53659">
    <property type="entry name" value="Isocitrate/Isopropylmalate dehydrogenase-like"/>
    <property type="match status" value="1"/>
</dbReference>
<keyword evidence="9 12" id="KW-0808">Transferase</keyword>
<dbReference type="SUPFAM" id="SSF75138">
    <property type="entry name" value="HprK N-terminal domain-like"/>
    <property type="match status" value="1"/>
</dbReference>
<keyword evidence="16" id="KW-1185">Reference proteome</keyword>
<name>A0ABV0BGP7_9HYPH</name>
<dbReference type="NCBIfam" id="NF007233">
    <property type="entry name" value="PRK09653.1"/>
    <property type="match status" value="1"/>
</dbReference>
<keyword evidence="10 12" id="KW-0012">Acyltransferase</keyword>
<evidence type="ECO:0000313" key="16">
    <source>
        <dbReference type="Proteomes" id="UP001418637"/>
    </source>
</evidence>
<evidence type="ECO:0000256" key="1">
    <source>
        <dbReference type="ARBA" id="ARBA00004496"/>
    </source>
</evidence>
<dbReference type="InterPro" id="IPR002505">
    <property type="entry name" value="PTA_PTB"/>
</dbReference>
<dbReference type="EMBL" id="JBBYXI010000001">
    <property type="protein sequence ID" value="MEN3930124.1"/>
    <property type="molecule type" value="Genomic_DNA"/>
</dbReference>
<evidence type="ECO:0000256" key="11">
    <source>
        <dbReference type="ARBA" id="ARBA00031108"/>
    </source>
</evidence>
<dbReference type="InterPro" id="IPR027417">
    <property type="entry name" value="P-loop_NTPase"/>
</dbReference>
<dbReference type="PANTHER" id="PTHR43356">
    <property type="entry name" value="PHOSPHATE ACETYLTRANSFERASE"/>
    <property type="match status" value="1"/>
</dbReference>
<comment type="caution">
    <text evidence="15">The sequence shown here is derived from an EMBL/GenBank/DDBJ whole genome shotgun (WGS) entry which is preliminary data.</text>
</comment>
<evidence type="ECO:0000256" key="10">
    <source>
        <dbReference type="ARBA" id="ARBA00023315"/>
    </source>
</evidence>
<protein>
    <recommendedName>
        <fullName evidence="7 12">Phosphate acetyltransferase</fullName>
        <ecNumber evidence="6 12">2.3.1.8</ecNumber>
    </recommendedName>
    <alternativeName>
        <fullName evidence="11 12">Phosphotransacetylase</fullName>
    </alternativeName>
</protein>
<feature type="domain" description="Phosphate acetyl/butaryl transferase" evidence="13">
    <location>
        <begin position="373"/>
        <end position="688"/>
    </location>
</feature>
<dbReference type="CDD" id="cd03109">
    <property type="entry name" value="DTBS"/>
    <property type="match status" value="1"/>
</dbReference>
<comment type="similarity">
    <text evidence="4 12">In the N-terminal section; belongs to the CobB/CobQ family.</text>
</comment>
<dbReference type="PANTHER" id="PTHR43356:SF3">
    <property type="entry name" value="PHOSPHATE ACETYLTRANSFERASE"/>
    <property type="match status" value="1"/>
</dbReference>
<evidence type="ECO:0000313" key="15">
    <source>
        <dbReference type="EMBL" id="MEN3930124.1"/>
    </source>
</evidence>
<dbReference type="InterPro" id="IPR010766">
    <property type="entry name" value="DRTGG"/>
</dbReference>